<evidence type="ECO:0000313" key="5">
    <source>
        <dbReference type="Proteomes" id="UP000515838"/>
    </source>
</evidence>
<dbReference type="PANTHER" id="PTHR42685">
    <property type="entry name" value="GERANYLGERANYL DIPHOSPHATE REDUCTASE"/>
    <property type="match status" value="1"/>
</dbReference>
<protein>
    <recommendedName>
        <fullName evidence="2">Protein CbrA</fullName>
    </recommendedName>
</protein>
<evidence type="ECO:0000259" key="3">
    <source>
        <dbReference type="Pfam" id="PF01494"/>
    </source>
</evidence>
<feature type="domain" description="FAD-binding" evidence="3">
    <location>
        <begin position="260"/>
        <end position="308"/>
    </location>
</feature>
<dbReference type="Pfam" id="PF01494">
    <property type="entry name" value="FAD_binding_3"/>
    <property type="match status" value="2"/>
</dbReference>
<dbReference type="PANTHER" id="PTHR42685:SF18">
    <property type="entry name" value="DIGERANYLGERANYLGLYCEROPHOSPHOLIPID REDUCTASE"/>
    <property type="match status" value="1"/>
</dbReference>
<evidence type="ECO:0000256" key="2">
    <source>
        <dbReference type="ARBA" id="ARBA00040363"/>
    </source>
</evidence>
<organism evidence="4 5">
    <name type="scientific">Pseudoxanthomonas mexicana</name>
    <dbReference type="NCBI Taxonomy" id="128785"/>
    <lineage>
        <taxon>Bacteria</taxon>
        <taxon>Pseudomonadati</taxon>
        <taxon>Pseudomonadota</taxon>
        <taxon>Gammaproteobacteria</taxon>
        <taxon>Lysobacterales</taxon>
        <taxon>Lysobacteraceae</taxon>
        <taxon>Pseudoxanthomonas</taxon>
    </lineage>
</organism>
<dbReference type="PROSITE" id="PS51257">
    <property type="entry name" value="PROKAR_LIPOPROTEIN"/>
    <property type="match status" value="1"/>
</dbReference>
<proteinExistence type="inferred from homology"/>
<evidence type="ECO:0000313" key="4">
    <source>
        <dbReference type="EMBL" id="QNN77196.1"/>
    </source>
</evidence>
<accession>A0A7G9TAS1</accession>
<dbReference type="PRINTS" id="PR00420">
    <property type="entry name" value="RNGMNOXGNASE"/>
</dbReference>
<dbReference type="InterPro" id="IPR002938">
    <property type="entry name" value="FAD-bd"/>
</dbReference>
<feature type="domain" description="FAD-binding" evidence="3">
    <location>
        <begin position="6"/>
        <end position="192"/>
    </location>
</feature>
<dbReference type="InterPro" id="IPR036188">
    <property type="entry name" value="FAD/NAD-bd_sf"/>
</dbReference>
<reference evidence="4 5" key="1">
    <citation type="submission" date="2020-08" db="EMBL/GenBank/DDBJ databases">
        <title>Streptomycin Non-resistant strain, P. mexicana.</title>
        <authorList>
            <person name="Ganesh-Kumar S."/>
            <person name="Zhe T."/>
            <person name="Yu Z."/>
            <person name="Min Y."/>
        </authorList>
    </citation>
    <scope>NUCLEOTIDE SEQUENCE [LARGE SCALE GENOMIC DNA]</scope>
    <source>
        <strain evidence="4 5">GTZY2</strain>
    </source>
</reference>
<dbReference type="SUPFAM" id="SSF51905">
    <property type="entry name" value="FAD/NAD(P)-binding domain"/>
    <property type="match status" value="1"/>
</dbReference>
<sequence length="370" mass="39482">MQDKHYDAIVVGAGFAGLACAHQLARHGLAVCVIDRKQGLGERVHTTGILVQEACDAPLLAGMPPALLRAVPHVRLYAPNLRSVRLGADGYRFHTTDTPALMRWLGEHAETCGVELRRGCPFRNAVRTPTGWQVEGVGRARVLVGADGARSRVAQRLGLGRVKQFLHGVEYEFDGVALREPDALHCFISKRFAPGYLGWMAQTPTGVQAGLARRYRPGNTQAPDMAGFLRHVAPMMGLSVTRSPDSIRAGLIPCGGPVGPMRGDDVVLVGDAAGMVSPLTAGGIHSGLRHGATIGRMLAGRLSGTASSGAPVAPPVPGFAFKRLLRWAFDHGQFDAPMDLLLTARPLRRAVEQLCFHRRGSMTPDPAGAD</sequence>
<dbReference type="GeneID" id="81472271"/>
<dbReference type="GO" id="GO:0071949">
    <property type="term" value="F:FAD binding"/>
    <property type="evidence" value="ECO:0007669"/>
    <property type="project" value="InterPro"/>
</dbReference>
<dbReference type="RefSeq" id="WP_187572848.1">
    <property type="nucleotide sequence ID" value="NZ_CP060731.1"/>
</dbReference>
<evidence type="ECO:0000256" key="1">
    <source>
        <dbReference type="ARBA" id="ARBA00038079"/>
    </source>
</evidence>
<gene>
    <name evidence="4" type="ORF">IAE60_14890</name>
</gene>
<dbReference type="InterPro" id="IPR050407">
    <property type="entry name" value="Geranylgeranyl_reductase"/>
</dbReference>
<name>A0A7G9TAS1_PSEMX</name>
<dbReference type="Proteomes" id="UP000515838">
    <property type="component" value="Chromosome"/>
</dbReference>
<comment type="similarity">
    <text evidence="1">Belongs to the CbrA family.</text>
</comment>
<dbReference type="EMBL" id="CP060731">
    <property type="protein sequence ID" value="QNN77196.1"/>
    <property type="molecule type" value="Genomic_DNA"/>
</dbReference>
<dbReference type="Gene3D" id="3.50.50.60">
    <property type="entry name" value="FAD/NAD(P)-binding domain"/>
    <property type="match status" value="1"/>
</dbReference>
<dbReference type="AlphaFoldDB" id="A0A7G9TAS1"/>